<keyword evidence="3" id="KW-1185">Reference proteome</keyword>
<keyword evidence="1" id="KW-1133">Transmembrane helix</keyword>
<keyword evidence="1" id="KW-0472">Membrane</keyword>
<feature type="transmembrane region" description="Helical" evidence="1">
    <location>
        <begin position="203"/>
        <end position="222"/>
    </location>
</feature>
<organism evidence="2 3">
    <name type="scientific">Massilia cellulosiltytica</name>
    <dbReference type="NCBI Taxonomy" id="2683234"/>
    <lineage>
        <taxon>Bacteria</taxon>
        <taxon>Pseudomonadati</taxon>
        <taxon>Pseudomonadota</taxon>
        <taxon>Betaproteobacteria</taxon>
        <taxon>Burkholderiales</taxon>
        <taxon>Oxalobacteraceae</taxon>
        <taxon>Telluria group</taxon>
        <taxon>Massilia</taxon>
    </lineage>
</organism>
<accession>A0A7X3G6F3</accession>
<proteinExistence type="predicted"/>
<dbReference type="EMBL" id="WSES01000016">
    <property type="protein sequence ID" value="MVW64479.1"/>
    <property type="molecule type" value="Genomic_DNA"/>
</dbReference>
<dbReference type="Proteomes" id="UP000443353">
    <property type="component" value="Unassembled WGS sequence"/>
</dbReference>
<feature type="transmembrane region" description="Helical" evidence="1">
    <location>
        <begin position="75"/>
        <end position="93"/>
    </location>
</feature>
<feature type="transmembrane region" description="Helical" evidence="1">
    <location>
        <begin position="37"/>
        <end position="55"/>
    </location>
</feature>
<dbReference type="Pfam" id="PF05857">
    <property type="entry name" value="TraX"/>
    <property type="match status" value="1"/>
</dbReference>
<gene>
    <name evidence="2" type="ORF">GPY61_31650</name>
</gene>
<feature type="transmembrane region" description="Helical" evidence="1">
    <location>
        <begin position="123"/>
        <end position="142"/>
    </location>
</feature>
<reference evidence="2 3" key="1">
    <citation type="submission" date="2019-12" db="EMBL/GenBank/DDBJ databases">
        <authorList>
            <person name="Li C."/>
            <person name="Zhao J."/>
        </authorList>
    </citation>
    <scope>NUCLEOTIDE SEQUENCE [LARGE SCALE GENOMIC DNA]</scope>
    <source>
        <strain evidence="2 3">NEAU-DD11</strain>
    </source>
</reference>
<name>A0A7X3G6F3_9BURK</name>
<evidence type="ECO:0000313" key="2">
    <source>
        <dbReference type="EMBL" id="MVW64479.1"/>
    </source>
</evidence>
<dbReference type="AlphaFoldDB" id="A0A7X3G6F3"/>
<comment type="caution">
    <text evidence="2">The sequence shown here is derived from an EMBL/GenBank/DDBJ whole genome shotgun (WGS) entry which is preliminary data.</text>
</comment>
<dbReference type="RefSeq" id="WP_160410913.1">
    <property type="nucleotide sequence ID" value="NZ_WSES01000016.1"/>
</dbReference>
<feature type="transmembrane region" description="Helical" evidence="1">
    <location>
        <begin position="179"/>
        <end position="196"/>
    </location>
</feature>
<sequence length="223" mass="24728">MPLVIANGTLEALKWIALALMTLDHVNKYLWDYRMPVLFALGRIAMPLFVFVLAYNLARPGALMGGVFRRTAMRLALYGGLACVPFIALGKVYGGWWPLNILCTLLVATLVIGLIERGGRLRITAAIAMFIVGGGLVEYWWFAVALTVACWRYCKQPSLVRLGAMVGCIAALWPLNQNLWAFGALPLILGVPYVALSIPRRAVFFYAYYPAHLGVLFVLSLYR</sequence>
<evidence type="ECO:0000313" key="3">
    <source>
        <dbReference type="Proteomes" id="UP000443353"/>
    </source>
</evidence>
<protein>
    <submittedName>
        <fullName evidence="2">Conjugal transfer protein TraX</fullName>
    </submittedName>
</protein>
<keyword evidence="1" id="KW-0812">Transmembrane</keyword>
<evidence type="ECO:0000256" key="1">
    <source>
        <dbReference type="SAM" id="Phobius"/>
    </source>
</evidence>
<dbReference type="InterPro" id="IPR008875">
    <property type="entry name" value="TraX"/>
</dbReference>